<comment type="caution">
    <text evidence="1">The sequence shown here is derived from an EMBL/GenBank/DDBJ whole genome shotgun (WGS) entry which is preliminary data.</text>
</comment>
<dbReference type="VEuPathDB" id="TriTrypDB:LtaPh_3601000"/>
<accession>A0A640KUY4</accession>
<organism evidence="1 2">
    <name type="scientific">Leishmania tarentolae</name>
    <name type="common">Sauroleishmania tarentolae</name>
    <dbReference type="NCBI Taxonomy" id="5689"/>
    <lineage>
        <taxon>Eukaryota</taxon>
        <taxon>Discoba</taxon>
        <taxon>Euglenozoa</taxon>
        <taxon>Kinetoplastea</taxon>
        <taxon>Metakinetoplastina</taxon>
        <taxon>Trypanosomatida</taxon>
        <taxon>Trypanosomatidae</taxon>
        <taxon>Leishmaniinae</taxon>
        <taxon>Leishmania</taxon>
        <taxon>lizard Leishmania</taxon>
    </lineage>
</organism>
<evidence type="ECO:0000313" key="2">
    <source>
        <dbReference type="Proteomes" id="UP000419144"/>
    </source>
</evidence>
<name>A0A640KUY4_LEITA</name>
<protein>
    <submittedName>
        <fullName evidence="1">Uncharacterized protein</fullName>
    </submittedName>
</protein>
<sequence>MSYQIARPSDSALRTALHAMLTASRPPLLVPHPPLRNVDWRPRRIIEKLRALRCVEALSSFEAELRELLCLQETRCRMKLVNHAYRDECALREVEQLIGAEASARRDMTEKFFSTVQAPFEVLHLRLQEELARRSLRRENRSIWRVLQQRARCSRLSLAEADERATFEVLEGCCREELNNRRLIELGNNMQREFVTQSRLAGHLRCVHHSKGVQRARRQLEWEEEMNRAAVERLYSLHLILLLQDVKVDFSEAVKRDVIRLCEASHATTRYVHDADCEECVRACLEQEQRLRHMLEEQEHTEFQAVTQAFLLGWREVYKQIKKDSVVTSVFSKIELLVRRDIADQRRLEFNSLLLVFDAQMCVLKRHQAERRTLCRQYIEGARVISDEENREVNALFCDHHMWRSQQAVLDGATIIAVEEVACNRAIRGAEAQARLAYKLRYLREKLQRCCEEGRRRIVQEEERCLDALRDQYVHVFFIEVARRLFENEGVERVLIECDESAEAVDTLLPLRQALAHSLVSDACRPLIRVEDEFRARVAVEESRERCALVRQHVVLTEAVHRIGLIELERRFWVYPITAQVSAMEADARRHLCSSAETEILLVRRCVLEEWELERRQCIRKCEVLLREGFAFTYRSPARPSSSPLTDATDMWEVLEADWGSTAFDVATWTPNGPLQERSSVTCYATLRCEDVLIDAYVRRDLIHFMEHREWLHILHQERSTNSAAESTAGGLTFWKLHSLSMRLGPQQRATSINAWHSNSSFDVSFSLIQQPDEAIVGEHTISFYAPDAGTTAALMPRRTDAGMVFFLILDDEGTALACATMVVEVEPTCSAYLCIPLDNNRGFIRLV</sequence>
<proteinExistence type="predicted"/>
<keyword evidence="2" id="KW-1185">Reference proteome</keyword>
<dbReference type="EMBL" id="BLBS01000057">
    <property type="protein sequence ID" value="GET93071.1"/>
    <property type="molecule type" value="Genomic_DNA"/>
</dbReference>
<reference evidence="1" key="1">
    <citation type="submission" date="2019-11" db="EMBL/GenBank/DDBJ databases">
        <title>Leishmania tarentolae CDS.</title>
        <authorList>
            <person name="Goto Y."/>
            <person name="Yamagishi J."/>
        </authorList>
    </citation>
    <scope>NUCLEOTIDE SEQUENCE [LARGE SCALE GENOMIC DNA]</scope>
    <source>
        <strain evidence="1">Parrot Tar II</strain>
    </source>
</reference>
<dbReference type="AlphaFoldDB" id="A0A640KUY4"/>
<dbReference type="OrthoDB" id="272781at2759"/>
<evidence type="ECO:0000313" key="1">
    <source>
        <dbReference type="EMBL" id="GET93071.1"/>
    </source>
</evidence>
<gene>
    <name evidence="1" type="ORF">LtaPh_3601000</name>
</gene>
<dbReference type="Proteomes" id="UP000419144">
    <property type="component" value="Unassembled WGS sequence"/>
</dbReference>